<evidence type="ECO:0000256" key="1">
    <source>
        <dbReference type="ARBA" id="ARBA00004442"/>
    </source>
</evidence>
<proteinExistence type="inferred from homology"/>
<dbReference type="SUPFAM" id="SSF56954">
    <property type="entry name" value="Outer membrane efflux proteins (OEP)"/>
    <property type="match status" value="1"/>
</dbReference>
<keyword evidence="6" id="KW-0472">Membrane</keyword>
<comment type="caution">
    <text evidence="8">The sequence shown here is derived from an EMBL/GenBank/DDBJ whole genome shotgun (WGS) entry which is preliminary data.</text>
</comment>
<comment type="similarity">
    <text evidence="2">Belongs to the outer membrane factor (OMF) (TC 1.B.17) family.</text>
</comment>
<evidence type="ECO:0000256" key="7">
    <source>
        <dbReference type="ARBA" id="ARBA00023237"/>
    </source>
</evidence>
<sequence>MITRYLTYCFLIFGFILNAQELQNTMTLSEYLGYVKTFHPLVKQANLVVTEGEAKLLKSRGAFDPKIDVDYDRKKFKNTEYFDKLNTTFKIPTWFGIEIKGQLEQNDGVFLNPEANVPTDGLYNVGVSVPVARGLLINERMAVLKQSKLFLDQSKEDRKLLVNEILYKATKAYFNWLRYYNEKEVYRTFLENANTRFKGIKRNFETGQSAAIDTTEARIALNNRKLSLENAKLQLIKAQLNLSNFLWIQDTPVELTDNVIPDVETPNVINDALGLSTMSFNGFDVNAHPKMQSLNYKFEGLRVERRLNRNNLLPKVDLEYNFLSETPEIMNSFNTVNYKAGLNISFPLFLRKERGNLKLANAKMQATEFEIDATRVSLNNKINSINQEIESYDIQSNLTTDIVSDYQKLLTAEERKFTVGESSLFLINSRESKLIEARLKAIEIDYKLFNSKAKLFNNVVFDNL</sequence>
<evidence type="ECO:0000313" key="8">
    <source>
        <dbReference type="EMBL" id="MDT0558425.1"/>
    </source>
</evidence>
<dbReference type="Gene3D" id="1.20.1600.10">
    <property type="entry name" value="Outer membrane efflux proteins (OEP)"/>
    <property type="match status" value="1"/>
</dbReference>
<name>A0ABU2YJS4_9FLAO</name>
<evidence type="ECO:0000256" key="3">
    <source>
        <dbReference type="ARBA" id="ARBA00022448"/>
    </source>
</evidence>
<organism evidence="8 9">
    <name type="scientific">Microcosmobacter mediterraneus</name>
    <dbReference type="NCBI Taxonomy" id="3075607"/>
    <lineage>
        <taxon>Bacteria</taxon>
        <taxon>Pseudomonadati</taxon>
        <taxon>Bacteroidota</taxon>
        <taxon>Flavobacteriia</taxon>
        <taxon>Flavobacteriales</taxon>
        <taxon>Flavobacteriaceae</taxon>
        <taxon>Microcosmobacter</taxon>
    </lineage>
</organism>
<keyword evidence="3" id="KW-0813">Transport</keyword>
<keyword evidence="7" id="KW-0998">Cell outer membrane</keyword>
<dbReference type="InterPro" id="IPR051906">
    <property type="entry name" value="TolC-like"/>
</dbReference>
<comment type="subcellular location">
    <subcellularLocation>
        <location evidence="1">Cell outer membrane</location>
    </subcellularLocation>
</comment>
<evidence type="ECO:0000256" key="2">
    <source>
        <dbReference type="ARBA" id="ARBA00007613"/>
    </source>
</evidence>
<keyword evidence="5" id="KW-0812">Transmembrane</keyword>
<dbReference type="PANTHER" id="PTHR30026">
    <property type="entry name" value="OUTER MEMBRANE PROTEIN TOLC"/>
    <property type="match status" value="1"/>
</dbReference>
<dbReference type="Pfam" id="PF02321">
    <property type="entry name" value="OEP"/>
    <property type="match status" value="2"/>
</dbReference>
<dbReference type="PANTHER" id="PTHR30026:SF20">
    <property type="entry name" value="OUTER MEMBRANE PROTEIN TOLC"/>
    <property type="match status" value="1"/>
</dbReference>
<gene>
    <name evidence="8" type="ORF">RM697_07195</name>
</gene>
<keyword evidence="9" id="KW-1185">Reference proteome</keyword>
<evidence type="ECO:0000256" key="6">
    <source>
        <dbReference type="ARBA" id="ARBA00023136"/>
    </source>
</evidence>
<evidence type="ECO:0000256" key="4">
    <source>
        <dbReference type="ARBA" id="ARBA00022452"/>
    </source>
</evidence>
<protein>
    <submittedName>
        <fullName evidence="8">TolC family protein</fullName>
    </submittedName>
</protein>
<dbReference type="EMBL" id="JAVRIA010000003">
    <property type="protein sequence ID" value="MDT0558425.1"/>
    <property type="molecule type" value="Genomic_DNA"/>
</dbReference>
<dbReference type="InterPro" id="IPR003423">
    <property type="entry name" value="OMP_efflux"/>
</dbReference>
<keyword evidence="4" id="KW-1134">Transmembrane beta strand</keyword>
<reference evidence="8 9" key="1">
    <citation type="submission" date="2023-09" db="EMBL/GenBank/DDBJ databases">
        <authorList>
            <person name="Rey-Velasco X."/>
        </authorList>
    </citation>
    <scope>NUCLEOTIDE SEQUENCE [LARGE SCALE GENOMIC DNA]</scope>
    <source>
        <strain evidence="8 9">W332</strain>
    </source>
</reference>
<evidence type="ECO:0000313" key="9">
    <source>
        <dbReference type="Proteomes" id="UP001259492"/>
    </source>
</evidence>
<dbReference type="Proteomes" id="UP001259492">
    <property type="component" value="Unassembled WGS sequence"/>
</dbReference>
<dbReference type="RefSeq" id="WP_311427192.1">
    <property type="nucleotide sequence ID" value="NZ_JAVRIA010000003.1"/>
</dbReference>
<accession>A0ABU2YJS4</accession>
<evidence type="ECO:0000256" key="5">
    <source>
        <dbReference type="ARBA" id="ARBA00022692"/>
    </source>
</evidence>